<dbReference type="SUPFAM" id="SSF54593">
    <property type="entry name" value="Glyoxalase/Bleomycin resistance protein/Dihydroxybiphenyl dioxygenase"/>
    <property type="match status" value="1"/>
</dbReference>
<evidence type="ECO:0000313" key="4">
    <source>
        <dbReference type="Proteomes" id="UP000791080"/>
    </source>
</evidence>
<dbReference type="Pfam" id="PF00903">
    <property type="entry name" value="Glyoxalase"/>
    <property type="match status" value="1"/>
</dbReference>
<dbReference type="PROSITE" id="PS51819">
    <property type="entry name" value="VOC"/>
    <property type="match status" value="1"/>
</dbReference>
<dbReference type="Gene3D" id="3.10.180.10">
    <property type="entry name" value="2,3-Dihydroxybiphenyl 1,2-Dioxygenase, domain 1"/>
    <property type="match status" value="1"/>
</dbReference>
<dbReference type="InterPro" id="IPR029068">
    <property type="entry name" value="Glyas_Bleomycin-R_OHBP_Dase"/>
</dbReference>
<feature type="domain" description="VOC" evidence="2">
    <location>
        <begin position="3"/>
        <end position="116"/>
    </location>
</feature>
<dbReference type="RefSeq" id="WP_030104489.1">
    <property type="nucleotide sequence ID" value="NZ_AUBJ02000001.1"/>
</dbReference>
<evidence type="ECO:0000256" key="1">
    <source>
        <dbReference type="SAM" id="MobiDB-lite"/>
    </source>
</evidence>
<keyword evidence="4" id="KW-1185">Reference proteome</keyword>
<dbReference type="EMBL" id="AUBJ02000001">
    <property type="protein sequence ID" value="MCP2333383.1"/>
    <property type="molecule type" value="Genomic_DNA"/>
</dbReference>
<dbReference type="Proteomes" id="UP000791080">
    <property type="component" value="Unassembled WGS sequence"/>
</dbReference>
<gene>
    <name evidence="3" type="ORF">G443_003653</name>
</gene>
<comment type="caution">
    <text evidence="3">The sequence shown here is derived from an EMBL/GenBank/DDBJ whole genome shotgun (WGS) entry which is preliminary data.</text>
</comment>
<feature type="region of interest" description="Disordered" evidence="1">
    <location>
        <begin position="100"/>
        <end position="121"/>
    </location>
</feature>
<proteinExistence type="predicted"/>
<reference evidence="3 4" key="2">
    <citation type="submission" date="2022-06" db="EMBL/GenBank/DDBJ databases">
        <title>Genomic Encyclopedia of Type Strains, Phase I: the one thousand microbial genomes (KMG-I) project.</title>
        <authorList>
            <person name="Kyrpides N."/>
        </authorList>
    </citation>
    <scope>NUCLEOTIDE SEQUENCE [LARGE SCALE GENOMIC DNA]</scope>
    <source>
        <strain evidence="3 4">DSM 43889</strain>
    </source>
</reference>
<organism evidence="3 4">
    <name type="scientific">Actinoalloteichus caeruleus DSM 43889</name>
    <dbReference type="NCBI Taxonomy" id="1120930"/>
    <lineage>
        <taxon>Bacteria</taxon>
        <taxon>Bacillati</taxon>
        <taxon>Actinomycetota</taxon>
        <taxon>Actinomycetes</taxon>
        <taxon>Pseudonocardiales</taxon>
        <taxon>Pseudonocardiaceae</taxon>
        <taxon>Actinoalloteichus</taxon>
        <taxon>Actinoalloteichus cyanogriseus</taxon>
    </lineage>
</organism>
<name>A0ABT1JLI6_ACTCY</name>
<evidence type="ECO:0000313" key="3">
    <source>
        <dbReference type="EMBL" id="MCP2333383.1"/>
    </source>
</evidence>
<dbReference type="InterPro" id="IPR004360">
    <property type="entry name" value="Glyas_Fos-R_dOase_dom"/>
</dbReference>
<reference evidence="3 4" key="1">
    <citation type="submission" date="2013-07" db="EMBL/GenBank/DDBJ databases">
        <authorList>
            <consortium name="DOE Joint Genome Institute"/>
            <person name="Reeve W."/>
            <person name="Huntemann M."/>
            <person name="Han J."/>
            <person name="Chen A."/>
            <person name="Kyrpides N."/>
            <person name="Mavromatis K."/>
            <person name="Markowitz V."/>
            <person name="Palaniappan K."/>
            <person name="Ivanova N."/>
            <person name="Schaumberg A."/>
            <person name="Pati A."/>
            <person name="Liolios K."/>
            <person name="Nordberg H.P."/>
            <person name="Cantor M.N."/>
            <person name="Hua S.X."/>
            <person name="Woyke T."/>
        </authorList>
    </citation>
    <scope>NUCLEOTIDE SEQUENCE [LARGE SCALE GENOMIC DNA]</scope>
    <source>
        <strain evidence="3 4">DSM 43889</strain>
    </source>
</reference>
<accession>A0ABT1JLI6</accession>
<dbReference type="InterPro" id="IPR037523">
    <property type="entry name" value="VOC_core"/>
</dbReference>
<sequence length="121" mass="12723">MVTARRIAPILPVRDLLAAMEHYRTLGFEVAAHDDASYAFAQRDEVEIHLTPVVGHDPATSAGAAYLYVDDAAALAAAWEASSSLGTTRPPVATDHGLLEGAHVDPDGNLIRFGSPLPPPG</sequence>
<protein>
    <submittedName>
        <fullName evidence="3">Glyoxalase-like domain-containing protein</fullName>
    </submittedName>
</protein>
<evidence type="ECO:0000259" key="2">
    <source>
        <dbReference type="PROSITE" id="PS51819"/>
    </source>
</evidence>